<sequence length="208" mass="22859">MSLSTESPPPSSGNSPAVARRYAHDWTLFADWCDACEHRALPANPSVLAEFLADHPAANGTQRRRVTAINTVHSEVSFRRRGEPRRSANSSTRPGWTACSESRTAAERIPRIPVEGWPAGLFGRRDALILALVAAGLNFEQIASLRHTHVTAESDALAISTGGEWMRVPSPVTDRTTPVAVIDRPVHCEHRARPPHRIGTRPQRRLGF</sequence>
<gene>
    <name evidence="3" type="ORF">NOF53_07115</name>
</gene>
<keyword evidence="4" id="KW-1185">Reference proteome</keyword>
<evidence type="ECO:0000256" key="2">
    <source>
        <dbReference type="SAM" id="MobiDB-lite"/>
    </source>
</evidence>
<protein>
    <recommendedName>
        <fullName evidence="5">Integrase</fullName>
    </recommendedName>
</protein>
<feature type="region of interest" description="Disordered" evidence="2">
    <location>
        <begin position="77"/>
        <end position="102"/>
    </location>
</feature>
<accession>A0ABT1Q9J5</accession>
<comment type="caution">
    <text evidence="3">The sequence shown here is derived from an EMBL/GenBank/DDBJ whole genome shotgun (WGS) entry which is preliminary data.</text>
</comment>
<dbReference type="Gene3D" id="1.10.150.130">
    <property type="match status" value="1"/>
</dbReference>
<evidence type="ECO:0000256" key="1">
    <source>
        <dbReference type="ARBA" id="ARBA00023125"/>
    </source>
</evidence>
<dbReference type="SUPFAM" id="SSF47823">
    <property type="entry name" value="lambda integrase-like, N-terminal domain"/>
    <property type="match status" value="1"/>
</dbReference>
<evidence type="ECO:0000313" key="4">
    <source>
        <dbReference type="Proteomes" id="UP001524501"/>
    </source>
</evidence>
<dbReference type="EMBL" id="JANFQF010000005">
    <property type="protein sequence ID" value="MCQ4118939.1"/>
    <property type="molecule type" value="Genomic_DNA"/>
</dbReference>
<evidence type="ECO:0000313" key="3">
    <source>
        <dbReference type="EMBL" id="MCQ4118939.1"/>
    </source>
</evidence>
<name>A0ABT1Q9J5_9NOCA</name>
<dbReference type="Proteomes" id="UP001524501">
    <property type="component" value="Unassembled WGS sequence"/>
</dbReference>
<feature type="compositionally biased region" description="Basic and acidic residues" evidence="2">
    <location>
        <begin position="77"/>
        <end position="86"/>
    </location>
</feature>
<feature type="compositionally biased region" description="Polar residues" evidence="2">
    <location>
        <begin position="87"/>
        <end position="102"/>
    </location>
</feature>
<organism evidence="3 4">
    <name type="scientific">Rhodococcus tibetensis</name>
    <dbReference type="NCBI Taxonomy" id="2965064"/>
    <lineage>
        <taxon>Bacteria</taxon>
        <taxon>Bacillati</taxon>
        <taxon>Actinomycetota</taxon>
        <taxon>Actinomycetes</taxon>
        <taxon>Mycobacteriales</taxon>
        <taxon>Nocardiaceae</taxon>
        <taxon>Rhodococcus</taxon>
    </lineage>
</organism>
<dbReference type="InterPro" id="IPR010998">
    <property type="entry name" value="Integrase_recombinase_N"/>
</dbReference>
<dbReference type="RefSeq" id="WP_255966767.1">
    <property type="nucleotide sequence ID" value="NZ_JANFQF010000005.1"/>
</dbReference>
<reference evidence="3 4" key="1">
    <citation type="submission" date="2022-07" db="EMBL/GenBank/DDBJ databases">
        <title>Degradation activity of malathion, p-nitrophenol and potential low-temperature adaptation strategy of Rhodococcus sp. FXJ9.536.</title>
        <authorList>
            <person name="Huang J."/>
            <person name="Huang Y."/>
        </authorList>
    </citation>
    <scope>NUCLEOTIDE SEQUENCE [LARGE SCALE GENOMIC DNA]</scope>
    <source>
        <strain evidence="3 4">FXJ9.536</strain>
    </source>
</reference>
<evidence type="ECO:0008006" key="5">
    <source>
        <dbReference type="Google" id="ProtNLM"/>
    </source>
</evidence>
<keyword evidence="1" id="KW-0238">DNA-binding</keyword>
<proteinExistence type="predicted"/>